<comment type="caution">
    <text evidence="4">The sequence shown here is derived from an EMBL/GenBank/DDBJ whole genome shotgun (WGS) entry which is preliminary data.</text>
</comment>
<evidence type="ECO:0000313" key="4">
    <source>
        <dbReference type="EMBL" id="MFC7142764.1"/>
    </source>
</evidence>
<sequence>MSRKIRRRTVLKGLGVAGVGGLAGCAQAGEDTPTEGDGGGDGEGDGGTEDTPESDGETETSAATGDAPASRTIKVGILMGVTGGLSELGPPIRQAAELAAEHMDRESDTFTVDYQFEDTATDPNTGISSAEALVSADYPMVAGALSSTVTIQTANNVLVPNGVVQCSPASTSPQLSNLEDNGYLWRTTPGDGLQAAVMTTVGRDRLDAQSTATLALNNDYGQGLAAEYVSAWEEAGGTVQNEVSFEPGQGSYTSQLSSALQDQPDLLMIVGYPESGVRIFRDFYSDYSQDFCDIIVPDGLQSGSLPGNVGNSMRNVWGTAPSSTGPGRDAFDSLYQEEFDSDPSESPFTAQSFDAVAVLALANAAAGENNGEAIRDQMANVANEGGEEVTADNLAEGLQMAASGTEINYQGASSAIQFNDAGDIGAATYQFYRYQEGGFEVIENIEYSE</sequence>
<evidence type="ECO:0000256" key="2">
    <source>
        <dbReference type="SAM" id="MobiDB-lite"/>
    </source>
</evidence>
<feature type="domain" description="Leucine-binding protein" evidence="3">
    <location>
        <begin position="72"/>
        <end position="382"/>
    </location>
</feature>
<accession>A0ABD5YEJ8</accession>
<evidence type="ECO:0000259" key="3">
    <source>
        <dbReference type="Pfam" id="PF13458"/>
    </source>
</evidence>
<dbReference type="CDD" id="cd06346">
    <property type="entry name" value="PBP1_ABC_ligand_binding-like"/>
    <property type="match status" value="1"/>
</dbReference>
<dbReference type="PANTHER" id="PTHR30483">
    <property type="entry name" value="LEUCINE-SPECIFIC-BINDING PROTEIN"/>
    <property type="match status" value="1"/>
</dbReference>
<dbReference type="InterPro" id="IPR006311">
    <property type="entry name" value="TAT_signal"/>
</dbReference>
<dbReference type="PROSITE" id="PS51257">
    <property type="entry name" value="PROKAR_LIPOPROTEIN"/>
    <property type="match status" value="1"/>
</dbReference>
<evidence type="ECO:0000256" key="1">
    <source>
        <dbReference type="ARBA" id="ARBA00022729"/>
    </source>
</evidence>
<dbReference type="Proteomes" id="UP001596432">
    <property type="component" value="Unassembled WGS sequence"/>
</dbReference>
<proteinExistence type="predicted"/>
<protein>
    <submittedName>
        <fullName evidence="4">ABC transporter substrate-binding protein</fullName>
    </submittedName>
</protein>
<organism evidence="4 5">
    <name type="scientific">Halosimplex aquaticum</name>
    <dbReference type="NCBI Taxonomy" id="3026162"/>
    <lineage>
        <taxon>Archaea</taxon>
        <taxon>Methanobacteriati</taxon>
        <taxon>Methanobacteriota</taxon>
        <taxon>Stenosarchaea group</taxon>
        <taxon>Halobacteria</taxon>
        <taxon>Halobacteriales</taxon>
        <taxon>Haloarculaceae</taxon>
        <taxon>Halosimplex</taxon>
    </lineage>
</organism>
<dbReference type="GeneID" id="78823113"/>
<feature type="region of interest" description="Disordered" evidence="2">
    <location>
        <begin position="20"/>
        <end position="69"/>
    </location>
</feature>
<reference evidence="4 5" key="1">
    <citation type="journal article" date="2019" name="Int. J. Syst. Evol. Microbiol.">
        <title>The Global Catalogue of Microorganisms (GCM) 10K type strain sequencing project: providing services to taxonomists for standard genome sequencing and annotation.</title>
        <authorList>
            <consortium name="The Broad Institute Genomics Platform"/>
            <consortium name="The Broad Institute Genome Sequencing Center for Infectious Disease"/>
            <person name="Wu L."/>
            <person name="Ma J."/>
        </authorList>
    </citation>
    <scope>NUCLEOTIDE SEQUENCE [LARGE SCALE GENOMIC DNA]</scope>
    <source>
        <strain evidence="4 5">XZYJT29</strain>
    </source>
</reference>
<dbReference type="PROSITE" id="PS51318">
    <property type="entry name" value="TAT"/>
    <property type="match status" value="1"/>
</dbReference>
<dbReference type="InterPro" id="IPR028081">
    <property type="entry name" value="Leu-bd"/>
</dbReference>
<name>A0ABD5YEJ8_9EURY</name>
<dbReference type="Pfam" id="PF13458">
    <property type="entry name" value="Peripla_BP_6"/>
    <property type="match status" value="1"/>
</dbReference>
<evidence type="ECO:0000313" key="5">
    <source>
        <dbReference type="Proteomes" id="UP001596432"/>
    </source>
</evidence>
<dbReference type="SUPFAM" id="SSF53822">
    <property type="entry name" value="Periplasmic binding protein-like I"/>
    <property type="match status" value="1"/>
</dbReference>
<feature type="compositionally biased region" description="Acidic residues" evidence="2">
    <location>
        <begin position="32"/>
        <end position="58"/>
    </location>
</feature>
<dbReference type="Gene3D" id="3.40.50.2300">
    <property type="match status" value="2"/>
</dbReference>
<dbReference type="PANTHER" id="PTHR30483:SF6">
    <property type="entry name" value="PERIPLASMIC BINDING PROTEIN OF ABC TRANSPORTER FOR NATURAL AMINO ACIDS"/>
    <property type="match status" value="1"/>
</dbReference>
<dbReference type="RefSeq" id="WP_274323816.1">
    <property type="nucleotide sequence ID" value="NZ_CP118158.1"/>
</dbReference>
<gene>
    <name evidence="4" type="ORF">ACFQMA_23375</name>
</gene>
<dbReference type="EMBL" id="JBHTAS010000001">
    <property type="protein sequence ID" value="MFC7142764.1"/>
    <property type="molecule type" value="Genomic_DNA"/>
</dbReference>
<keyword evidence="1" id="KW-0732">Signal</keyword>
<dbReference type="AlphaFoldDB" id="A0ABD5YEJ8"/>
<dbReference type="InterPro" id="IPR051010">
    <property type="entry name" value="BCAA_transport"/>
</dbReference>
<dbReference type="InterPro" id="IPR028082">
    <property type="entry name" value="Peripla_BP_I"/>
</dbReference>
<keyword evidence="5" id="KW-1185">Reference proteome</keyword>